<dbReference type="InterPro" id="IPR035979">
    <property type="entry name" value="RBD_domain_sf"/>
</dbReference>
<dbReference type="SUPFAM" id="SSF54928">
    <property type="entry name" value="RNA-binding domain, RBD"/>
    <property type="match status" value="1"/>
</dbReference>
<dbReference type="OrthoDB" id="410044at2759"/>
<dbReference type="Gene3D" id="3.30.70.330">
    <property type="match status" value="1"/>
</dbReference>
<dbReference type="GO" id="GO:0003676">
    <property type="term" value="F:nucleic acid binding"/>
    <property type="evidence" value="ECO:0007669"/>
    <property type="project" value="InterPro"/>
</dbReference>
<dbReference type="GeneID" id="25313491"/>
<dbReference type="EMBL" id="LASV01000048">
    <property type="protein sequence ID" value="KKA24781.1"/>
    <property type="molecule type" value="Genomic_DNA"/>
</dbReference>
<feature type="region of interest" description="Disordered" evidence="1">
    <location>
        <begin position="169"/>
        <end position="228"/>
    </location>
</feature>
<accession>A0A0F4Z3X4</accession>
<reference evidence="2 3" key="1">
    <citation type="submission" date="2015-04" db="EMBL/GenBank/DDBJ databases">
        <authorList>
            <person name="Heijne W.H."/>
            <person name="Fedorova N.D."/>
            <person name="Nierman W.C."/>
            <person name="Vollebregt A.W."/>
            <person name="Zhao Z."/>
            <person name="Wu L."/>
            <person name="Kumar M."/>
            <person name="Stam H."/>
            <person name="van den Berg M.A."/>
            <person name="Pel H.J."/>
        </authorList>
    </citation>
    <scope>NUCLEOTIDE SEQUENCE [LARGE SCALE GENOMIC DNA]</scope>
    <source>
        <strain evidence="2 3">CBS 393.64</strain>
    </source>
</reference>
<protein>
    <recommendedName>
        <fullName evidence="4">RRM domain-containing protein</fullName>
    </recommendedName>
</protein>
<feature type="non-terminal residue" evidence="2">
    <location>
        <position position="228"/>
    </location>
</feature>
<keyword evidence="3" id="KW-1185">Reference proteome</keyword>
<sequence>MAIAQPHPTDEIRPMVDIDNDYPQRADRLYDVPCAQNAQGLFSPEACLFVGNLSTRVPAEKLSTDLEALFSRFGRCHVKIKYDGRRRLPTAFLQFEASLTLSSLVSVHSRVIRLREASEPLKTTMEPPDPHGGGVIHASPPANGHAASQLTEILEVPDTPTPSRWNITGPLGLDMNENDQENDPKTEAEPSKGTRILGNSWIRGQASKSHGIVKPQRRATLRPLGGKE</sequence>
<evidence type="ECO:0000313" key="3">
    <source>
        <dbReference type="Proteomes" id="UP000053958"/>
    </source>
</evidence>
<dbReference type="RefSeq" id="XP_013331393.1">
    <property type="nucleotide sequence ID" value="XM_013475939.1"/>
</dbReference>
<dbReference type="InterPro" id="IPR012677">
    <property type="entry name" value="Nucleotide-bd_a/b_plait_sf"/>
</dbReference>
<gene>
    <name evidence="2" type="ORF">T310_1140</name>
</gene>
<organism evidence="2 3">
    <name type="scientific">Rasamsonia emersonii (strain ATCC 16479 / CBS 393.64 / IMI 116815)</name>
    <dbReference type="NCBI Taxonomy" id="1408163"/>
    <lineage>
        <taxon>Eukaryota</taxon>
        <taxon>Fungi</taxon>
        <taxon>Dikarya</taxon>
        <taxon>Ascomycota</taxon>
        <taxon>Pezizomycotina</taxon>
        <taxon>Eurotiomycetes</taxon>
        <taxon>Eurotiomycetidae</taxon>
        <taxon>Eurotiales</taxon>
        <taxon>Trichocomaceae</taxon>
        <taxon>Rasamsonia</taxon>
    </lineage>
</organism>
<dbReference type="Proteomes" id="UP000053958">
    <property type="component" value="Unassembled WGS sequence"/>
</dbReference>
<proteinExistence type="predicted"/>
<evidence type="ECO:0000256" key="1">
    <source>
        <dbReference type="SAM" id="MobiDB-lite"/>
    </source>
</evidence>
<dbReference type="STRING" id="1408163.A0A0F4Z3X4"/>
<comment type="caution">
    <text evidence="2">The sequence shown here is derived from an EMBL/GenBank/DDBJ whole genome shotgun (WGS) entry which is preliminary data.</text>
</comment>
<evidence type="ECO:0000313" key="2">
    <source>
        <dbReference type="EMBL" id="KKA24781.1"/>
    </source>
</evidence>
<name>A0A0F4Z3X4_RASE3</name>
<evidence type="ECO:0008006" key="4">
    <source>
        <dbReference type="Google" id="ProtNLM"/>
    </source>
</evidence>
<dbReference type="AlphaFoldDB" id="A0A0F4Z3X4"/>
<feature type="compositionally biased region" description="Basic and acidic residues" evidence="1">
    <location>
        <begin position="182"/>
        <end position="192"/>
    </location>
</feature>